<organism evidence="9 10">
    <name type="scientific">Fragilariopsis cylindrus CCMP1102</name>
    <dbReference type="NCBI Taxonomy" id="635003"/>
    <lineage>
        <taxon>Eukaryota</taxon>
        <taxon>Sar</taxon>
        <taxon>Stramenopiles</taxon>
        <taxon>Ochrophyta</taxon>
        <taxon>Bacillariophyta</taxon>
        <taxon>Bacillariophyceae</taxon>
        <taxon>Bacillariophycidae</taxon>
        <taxon>Bacillariales</taxon>
        <taxon>Bacillariaceae</taxon>
        <taxon>Fragilariopsis</taxon>
    </lineage>
</organism>
<dbReference type="AlphaFoldDB" id="A0A1E7FH77"/>
<keyword evidence="10" id="KW-1185">Reference proteome</keyword>
<protein>
    <submittedName>
        <fullName evidence="9">Na_Ca_ex-domain-containing protein</fullName>
    </submittedName>
</protein>
<dbReference type="GO" id="GO:0006874">
    <property type="term" value="P:intracellular calcium ion homeostasis"/>
    <property type="evidence" value="ECO:0007669"/>
    <property type="project" value="TreeGrafter"/>
</dbReference>
<feature type="transmembrane region" description="Helical" evidence="7">
    <location>
        <begin position="567"/>
        <end position="586"/>
    </location>
</feature>
<dbReference type="PANTHER" id="PTHR10846:SF73">
    <property type="entry name" value="SODIUM_CALCIUM EXCHANGER MEMBRANE REGION DOMAIN-CONTAINING PROTEIN"/>
    <property type="match status" value="1"/>
</dbReference>
<comment type="similarity">
    <text evidence="2">Belongs to the Ca(2+):cation antiporter (CaCA) (TC 2.A.19) family. SLC24A subfamily.</text>
</comment>
<keyword evidence="5 7" id="KW-1133">Transmembrane helix</keyword>
<feature type="domain" description="Sodium/calcium exchanger membrane region" evidence="8">
    <location>
        <begin position="498"/>
        <end position="648"/>
    </location>
</feature>
<dbReference type="GO" id="GO:0005262">
    <property type="term" value="F:calcium channel activity"/>
    <property type="evidence" value="ECO:0007669"/>
    <property type="project" value="TreeGrafter"/>
</dbReference>
<keyword evidence="3" id="KW-0813">Transport</keyword>
<dbReference type="GO" id="GO:0005886">
    <property type="term" value="C:plasma membrane"/>
    <property type="evidence" value="ECO:0007669"/>
    <property type="project" value="TreeGrafter"/>
</dbReference>
<evidence type="ECO:0000256" key="5">
    <source>
        <dbReference type="ARBA" id="ARBA00022989"/>
    </source>
</evidence>
<keyword evidence="3" id="KW-0050">Antiport</keyword>
<feature type="transmembrane region" description="Helical" evidence="7">
    <location>
        <begin position="498"/>
        <end position="516"/>
    </location>
</feature>
<evidence type="ECO:0000259" key="8">
    <source>
        <dbReference type="Pfam" id="PF01699"/>
    </source>
</evidence>
<evidence type="ECO:0000256" key="4">
    <source>
        <dbReference type="ARBA" id="ARBA00022692"/>
    </source>
</evidence>
<dbReference type="InterPro" id="IPR004481">
    <property type="entry name" value="K/Na/Ca-exchanger"/>
</dbReference>
<dbReference type="InParanoid" id="A0A1E7FH77"/>
<gene>
    <name evidence="9" type="ORF">FRACYDRAFT_225278</name>
</gene>
<dbReference type="OrthoDB" id="2127281at2759"/>
<evidence type="ECO:0000256" key="7">
    <source>
        <dbReference type="SAM" id="Phobius"/>
    </source>
</evidence>
<dbReference type="GO" id="GO:0008273">
    <property type="term" value="F:calcium, potassium:sodium antiporter activity"/>
    <property type="evidence" value="ECO:0007669"/>
    <property type="project" value="TreeGrafter"/>
</dbReference>
<feature type="transmembrane region" description="Helical" evidence="7">
    <location>
        <begin position="118"/>
        <end position="137"/>
    </location>
</feature>
<dbReference type="NCBIfam" id="TIGR00367">
    <property type="entry name" value="calcium/sodium antiporter"/>
    <property type="match status" value="1"/>
</dbReference>
<evidence type="ECO:0000256" key="3">
    <source>
        <dbReference type="ARBA" id="ARBA00022449"/>
    </source>
</evidence>
<dbReference type="Proteomes" id="UP000095751">
    <property type="component" value="Unassembled WGS sequence"/>
</dbReference>
<dbReference type="PANTHER" id="PTHR10846">
    <property type="entry name" value="SODIUM/POTASSIUM/CALCIUM EXCHANGER"/>
    <property type="match status" value="1"/>
</dbReference>
<sequence>MDEVEEVPTAAWWVWTLLWVCTFVSFWCQATVTEERLVPALNVIANHHKIPPDVAGATLMAAGASSPELFSSVVALFVTHSSLGLGTVVGSEIFNQLIICAGAVFASKTGKLILDKSILAREVGFYALAIILLYLALQDTRPLDDDPDGPNYIYISFYQATMVFSGYILYVIVCSNFEAIVACASTTGRTVGKKLSSYKKTNYGAAVSKRNLDQGKMEYLMDKKNLSGEPAGNWKSVQYYMPVISTDGVAASTGNLRVLSGSPLSGSLRRGSLASSIRSTFSMRNNILKSLVKVSERPSEFHDLHDVQINEYKNQISCFLFQRSIFYNKAYFGANAWQLRWFTISEQKISSVPDSCDPDNHRMRYPHFKAIDVDENHLIIRIVNPVEGKRDFYIMAPSKPIFDKVIEKMEIFMDRNCAVDLGEAKDNDDDDDDDLDEAEFEGAQSYESLIEYNGDSSNLETIFFFLLFPLRFLMHFTVPDIRLLDENGEMKATIGKAYLSTIMCLVWLILGSYSMVASLEALAELMDIPDAVIGFTVSAAGTSLPNYVASKVAAENGFGNQAVSNAFGSNTFNIMVGLGLPWMLYISINNRFEPYHGLKDEGILESIVILAVLLAVFVVFMISSGFVMHKWHGFVFLMAYGGYIVFAILQVYM</sequence>
<dbReference type="EMBL" id="KV784357">
    <property type="protein sequence ID" value="OEU17484.1"/>
    <property type="molecule type" value="Genomic_DNA"/>
</dbReference>
<feature type="transmembrane region" description="Helical" evidence="7">
    <location>
        <begin position="12"/>
        <end position="33"/>
    </location>
</feature>
<keyword evidence="6 7" id="KW-0472">Membrane</keyword>
<feature type="domain" description="Sodium/calcium exchanger membrane region" evidence="8">
    <location>
        <begin position="21"/>
        <end position="173"/>
    </location>
</feature>
<dbReference type="FunFam" id="1.20.1420.30:FF:000047">
    <property type="entry name" value="Probable sodium/calcium exchanger antiporter"/>
    <property type="match status" value="1"/>
</dbReference>
<accession>A0A1E7FH77</accession>
<dbReference type="KEGG" id="fcy:FRACYDRAFT_225278"/>
<evidence type="ECO:0000256" key="6">
    <source>
        <dbReference type="ARBA" id="ARBA00023136"/>
    </source>
</evidence>
<feature type="transmembrane region" description="Helical" evidence="7">
    <location>
        <begin position="634"/>
        <end position="652"/>
    </location>
</feature>
<evidence type="ECO:0000313" key="9">
    <source>
        <dbReference type="EMBL" id="OEU17484.1"/>
    </source>
</evidence>
<comment type="subcellular location">
    <subcellularLocation>
        <location evidence="1">Membrane</location>
        <topology evidence="1">Multi-pass membrane protein</topology>
    </subcellularLocation>
</comment>
<name>A0A1E7FH77_9STRA</name>
<feature type="transmembrane region" description="Helical" evidence="7">
    <location>
        <begin position="607"/>
        <end position="628"/>
    </location>
</feature>
<evidence type="ECO:0000313" key="10">
    <source>
        <dbReference type="Proteomes" id="UP000095751"/>
    </source>
</evidence>
<evidence type="ECO:0000256" key="1">
    <source>
        <dbReference type="ARBA" id="ARBA00004141"/>
    </source>
</evidence>
<dbReference type="InterPro" id="IPR044880">
    <property type="entry name" value="NCX_ion-bd_dom_sf"/>
</dbReference>
<feature type="transmembrane region" description="Helical" evidence="7">
    <location>
        <begin position="157"/>
        <end position="184"/>
    </location>
</feature>
<reference evidence="9 10" key="1">
    <citation type="submission" date="2016-09" db="EMBL/GenBank/DDBJ databases">
        <title>Extensive genetic diversity and differential bi-allelic expression allows diatom success in the polar Southern Ocean.</title>
        <authorList>
            <consortium name="DOE Joint Genome Institute"/>
            <person name="Mock T."/>
            <person name="Otillar R.P."/>
            <person name="Strauss J."/>
            <person name="Dupont C."/>
            <person name="Frickenhaus S."/>
            <person name="Maumus F."/>
            <person name="Mcmullan M."/>
            <person name="Sanges R."/>
            <person name="Schmutz J."/>
            <person name="Toseland A."/>
            <person name="Valas R."/>
            <person name="Veluchamy A."/>
            <person name="Ward B.J."/>
            <person name="Allen A."/>
            <person name="Barry K."/>
            <person name="Falciatore A."/>
            <person name="Ferrante M."/>
            <person name="Fortunato A.E."/>
            <person name="Gloeckner G."/>
            <person name="Gruber A."/>
            <person name="Hipkin R."/>
            <person name="Janech M."/>
            <person name="Kroth P."/>
            <person name="Leese F."/>
            <person name="Lindquist E."/>
            <person name="Lyon B.R."/>
            <person name="Martin J."/>
            <person name="Mayer C."/>
            <person name="Parker M."/>
            <person name="Quesneville H."/>
            <person name="Raymond J."/>
            <person name="Uhlig C."/>
            <person name="Valentin K.U."/>
            <person name="Worden A.Z."/>
            <person name="Armbrust E.V."/>
            <person name="Bowler C."/>
            <person name="Green B."/>
            <person name="Moulton V."/>
            <person name="Van Oosterhout C."/>
            <person name="Grigoriev I."/>
        </authorList>
    </citation>
    <scope>NUCLEOTIDE SEQUENCE [LARGE SCALE GENOMIC DNA]</scope>
    <source>
        <strain evidence="9 10">CCMP1102</strain>
    </source>
</reference>
<proteinExistence type="inferred from homology"/>
<dbReference type="InterPro" id="IPR004837">
    <property type="entry name" value="NaCa_Exmemb"/>
</dbReference>
<dbReference type="Pfam" id="PF01699">
    <property type="entry name" value="Na_Ca_ex"/>
    <property type="match status" value="2"/>
</dbReference>
<feature type="transmembrane region" description="Helical" evidence="7">
    <location>
        <begin position="528"/>
        <end position="547"/>
    </location>
</feature>
<keyword evidence="4 7" id="KW-0812">Transmembrane</keyword>
<evidence type="ECO:0000256" key="2">
    <source>
        <dbReference type="ARBA" id="ARBA00005364"/>
    </source>
</evidence>
<dbReference type="Gene3D" id="1.20.1420.30">
    <property type="entry name" value="NCX, central ion-binding region"/>
    <property type="match status" value="2"/>
</dbReference>